<comment type="similarity">
    <text evidence="1 2">Belongs to the outer membrane factor (OMF) (TC 1.B.17) family.</text>
</comment>
<keyword evidence="2" id="KW-0564">Palmitate</keyword>
<dbReference type="PANTHER" id="PTHR30203">
    <property type="entry name" value="OUTER MEMBRANE CATION EFFLUX PROTEIN"/>
    <property type="match status" value="1"/>
</dbReference>
<evidence type="ECO:0000313" key="4">
    <source>
        <dbReference type="Proteomes" id="UP001199750"/>
    </source>
</evidence>
<dbReference type="InterPro" id="IPR010131">
    <property type="entry name" value="MdtP/NodT-like"/>
</dbReference>
<comment type="subcellular location">
    <subcellularLocation>
        <location evidence="2">Cell membrane</location>
        <topology evidence="2">Lipid-anchor</topology>
    </subcellularLocation>
</comment>
<protein>
    <submittedName>
        <fullName evidence="3">Efflux transporter outer membrane subunit</fullName>
    </submittedName>
</protein>
<dbReference type="Proteomes" id="UP001199750">
    <property type="component" value="Unassembled WGS sequence"/>
</dbReference>
<evidence type="ECO:0000256" key="2">
    <source>
        <dbReference type="RuleBase" id="RU362097"/>
    </source>
</evidence>
<name>A0AAW5C9X9_9BACT</name>
<accession>A0AAW5C9X9</accession>
<keyword evidence="2" id="KW-0472">Membrane</keyword>
<dbReference type="SUPFAM" id="SSF56954">
    <property type="entry name" value="Outer membrane efflux proteins (OEP)"/>
    <property type="match status" value="1"/>
</dbReference>
<dbReference type="EMBL" id="JAKNDN010000047">
    <property type="protein sequence ID" value="MCG4961821.1"/>
    <property type="molecule type" value="Genomic_DNA"/>
</dbReference>
<proteinExistence type="inferred from homology"/>
<dbReference type="NCBIfam" id="TIGR01845">
    <property type="entry name" value="outer_NodT"/>
    <property type="match status" value="1"/>
</dbReference>
<sequence>MMKKIYTLAIVLLVLGVSSCKLGKHYSRPELRLPEQIEGTVPDSVSAGDIRWTDLYTDPVLRQLIRKTLEGNKDLMIAAAKVKESMELRRIAKADLFPKAEATVSAEREYDETPGNTFEGKVLASWEVDLWGKLRWAGQAALAEYLQSVEGRQALQSALVAQVAQAYFELIALDQELAIVRQTLAARQEGVRLAKLRFEGGLTSENPLRQAQVELARTQTLVPGLEREIRLKENQITLLAGEYPGEVARGKSIGQQQLMTALPVGLSSRILERRPDIRQAEYRLKAAHAKVGVAYTSMFPKFTLTGHYDLESSDLTDFLKAPYFFVGGELLAPVFNLGKNRARLKASRAVQEQETYNYQKVVLQAFTEVSNALVNSRKSREIRESREHLEQSARSNLDLATLQYINGVISYLDVLDAQRGYFDAQIGLNTAIRDELLATVQLYQVLGGGCS</sequence>
<dbReference type="PROSITE" id="PS51257">
    <property type="entry name" value="PROKAR_LIPOPROTEIN"/>
    <property type="match status" value="1"/>
</dbReference>
<dbReference type="Gene3D" id="2.20.200.10">
    <property type="entry name" value="Outer membrane efflux proteins (OEP)"/>
    <property type="match status" value="1"/>
</dbReference>
<keyword evidence="2" id="KW-0449">Lipoprotein</keyword>
<dbReference type="GO" id="GO:0015562">
    <property type="term" value="F:efflux transmembrane transporter activity"/>
    <property type="evidence" value="ECO:0007669"/>
    <property type="project" value="InterPro"/>
</dbReference>
<dbReference type="PANTHER" id="PTHR30203:SF33">
    <property type="entry name" value="BLR4455 PROTEIN"/>
    <property type="match status" value="1"/>
</dbReference>
<evidence type="ECO:0000313" key="3">
    <source>
        <dbReference type="EMBL" id="MCG4961821.1"/>
    </source>
</evidence>
<gene>
    <name evidence="3" type="ORF">L0P03_18545</name>
</gene>
<dbReference type="GO" id="GO:0005886">
    <property type="term" value="C:plasma membrane"/>
    <property type="evidence" value="ECO:0007669"/>
    <property type="project" value="UniProtKB-SubCell"/>
</dbReference>
<evidence type="ECO:0000256" key="1">
    <source>
        <dbReference type="ARBA" id="ARBA00007613"/>
    </source>
</evidence>
<keyword evidence="2" id="KW-1134">Transmembrane beta strand</keyword>
<dbReference type="AlphaFoldDB" id="A0AAW5C9X9"/>
<comment type="caution">
    <text evidence="3">The sequence shown here is derived from an EMBL/GenBank/DDBJ whole genome shotgun (WGS) entry which is preliminary data.</text>
</comment>
<dbReference type="Gene3D" id="1.20.1600.10">
    <property type="entry name" value="Outer membrane efflux proteins (OEP)"/>
    <property type="match status" value="1"/>
</dbReference>
<dbReference type="InterPro" id="IPR003423">
    <property type="entry name" value="OMP_efflux"/>
</dbReference>
<reference evidence="3" key="1">
    <citation type="submission" date="2022-01" db="EMBL/GenBank/DDBJ databases">
        <title>Collection of gut derived symbiotic bacterial strains cultured from healthy donors.</title>
        <authorList>
            <person name="Lin H."/>
            <person name="Kohout C."/>
            <person name="Waligurski E."/>
            <person name="Pamer E.G."/>
        </authorList>
    </citation>
    <scope>NUCLEOTIDE SEQUENCE</scope>
    <source>
        <strain evidence="3">DFI.1.149</strain>
    </source>
</reference>
<dbReference type="Pfam" id="PF02321">
    <property type="entry name" value="OEP"/>
    <property type="match status" value="2"/>
</dbReference>
<keyword evidence="2" id="KW-0812">Transmembrane</keyword>
<organism evidence="3 4">
    <name type="scientific">Odoribacter splanchnicus</name>
    <dbReference type="NCBI Taxonomy" id="28118"/>
    <lineage>
        <taxon>Bacteria</taxon>
        <taxon>Pseudomonadati</taxon>
        <taxon>Bacteroidota</taxon>
        <taxon>Bacteroidia</taxon>
        <taxon>Bacteroidales</taxon>
        <taxon>Odoribacteraceae</taxon>
        <taxon>Odoribacter</taxon>
    </lineage>
</organism>